<keyword evidence="8" id="KW-1185">Reference proteome</keyword>
<dbReference type="EMBL" id="NGMM01000001">
    <property type="protein sequence ID" value="OTP19401.1"/>
    <property type="molecule type" value="Genomic_DNA"/>
</dbReference>
<dbReference type="RefSeq" id="WP_086348279.1">
    <property type="nucleotide sequence ID" value="NZ_CP147247.1"/>
</dbReference>
<dbReference type="Gene3D" id="1.10.10.10">
    <property type="entry name" value="Winged helix-like DNA-binding domain superfamily/Winged helix DNA-binding domain"/>
    <property type="match status" value="1"/>
</dbReference>
<evidence type="ECO:0000259" key="5">
    <source>
        <dbReference type="PROSITE" id="PS50949"/>
    </source>
</evidence>
<dbReference type="CDD" id="cd06267">
    <property type="entry name" value="PBP1_LacI_sugar_binding-like"/>
    <property type="match status" value="1"/>
</dbReference>
<reference evidence="7" key="2">
    <citation type="submission" date="2017-05" db="EMBL/GenBank/DDBJ databases">
        <authorList>
            <consortium name="The Broad Institute Genomics Platform"/>
            <consortium name="The Broad Institute Genomic Center for Infectious Diseases"/>
            <person name="Earl A."/>
            <person name="Manson A."/>
            <person name="Schwartman J."/>
            <person name="Gilmore M."/>
            <person name="Abouelleil A."/>
            <person name="Cao P."/>
            <person name="Chapman S."/>
            <person name="Cusick C."/>
            <person name="Shea T."/>
            <person name="Young S."/>
            <person name="Neafsey D."/>
            <person name="Nusbaum C."/>
            <person name="Birren B."/>
        </authorList>
    </citation>
    <scope>NUCLEOTIDE SEQUENCE</scope>
    <source>
        <strain evidence="7">9E7_DIV0242</strain>
    </source>
</reference>
<dbReference type="GO" id="GO:0000976">
    <property type="term" value="F:transcription cis-regulatory region binding"/>
    <property type="evidence" value="ECO:0007669"/>
    <property type="project" value="TreeGrafter"/>
</dbReference>
<keyword evidence="4" id="KW-0804">Transcription</keyword>
<evidence type="ECO:0000256" key="3">
    <source>
        <dbReference type="ARBA" id="ARBA00023125"/>
    </source>
</evidence>
<dbReference type="InterPro" id="IPR036388">
    <property type="entry name" value="WH-like_DNA-bd_sf"/>
</dbReference>
<dbReference type="Gene3D" id="3.40.50.2300">
    <property type="match status" value="2"/>
</dbReference>
<proteinExistence type="predicted"/>
<sequence length="361" mass="40633">MTAIYKKIYSEIKQKITTGDYEVGEKLPTDKELAETYGTSVMTVSKALNLLKNEQLISRKPKLGSVILHHQESTQEVRRIGFVITDFGDVFGTEILKGVLSSDKDVEIVLKISHGNVELEERCIMELLDLKVSGIILLPCSTKFISSIVLNLVSKNFPLVVLDRPVDYIPASSIESGNKQGMLLAMNHLFENGHENIALISSSDYVKSVSDRIEGYVYSFLTREKKTNESYILSNIDSTLLNSDHSAEKDIERIAAFLEEHPELTAIVTTEYSIANLLYRVLKEKGLSVPDDLSIICFDSPETKYFHELYFTHVKQQQFNMGQQAVDLVLRNDETIQKIVLDCELVEGNSVRNITSSKSKN</sequence>
<accession>A0A242KE05</accession>
<dbReference type="SMART" id="SM00345">
    <property type="entry name" value="HTH_GNTR"/>
    <property type="match status" value="1"/>
</dbReference>
<dbReference type="OrthoDB" id="457376at2"/>
<dbReference type="PANTHER" id="PTHR30146:SF95">
    <property type="entry name" value="RIBOSE OPERON REPRESSOR"/>
    <property type="match status" value="1"/>
</dbReference>
<dbReference type="InterPro" id="IPR000524">
    <property type="entry name" value="Tscrpt_reg_HTH_GntR"/>
</dbReference>
<evidence type="ECO:0000256" key="4">
    <source>
        <dbReference type="ARBA" id="ARBA00023163"/>
    </source>
</evidence>
<reference evidence="7" key="3">
    <citation type="submission" date="2024-03" db="EMBL/GenBank/DDBJ databases">
        <title>The Genome Sequence of Enterococcus sp. DIV0242b.</title>
        <authorList>
            <consortium name="The Broad Institute Genomics Platform"/>
            <consortium name="The Broad Institute Microbial Omics Core"/>
            <consortium name="The Broad Institute Genomic Center for Infectious Diseases"/>
            <person name="Earl A."/>
            <person name="Manson A."/>
            <person name="Gilmore M."/>
            <person name="Schwartman J."/>
            <person name="Shea T."/>
            <person name="Abouelleil A."/>
            <person name="Cao P."/>
            <person name="Chapman S."/>
            <person name="Cusick C."/>
            <person name="Young S."/>
            <person name="Neafsey D."/>
            <person name="Nusbaum C."/>
            <person name="Birren B."/>
        </authorList>
    </citation>
    <scope>NUCLEOTIDE SEQUENCE</scope>
    <source>
        <strain evidence="7">9E7_DIV0242</strain>
    </source>
</reference>
<organism evidence="6">
    <name type="scientific">Candidatus Enterococcus clewellii</name>
    <dbReference type="NCBI Taxonomy" id="1834193"/>
    <lineage>
        <taxon>Bacteria</taxon>
        <taxon>Bacillati</taxon>
        <taxon>Bacillota</taxon>
        <taxon>Bacilli</taxon>
        <taxon>Lactobacillales</taxon>
        <taxon>Enterococcaceae</taxon>
        <taxon>Enterococcus</taxon>
    </lineage>
</organism>
<keyword evidence="1" id="KW-0678">Repressor</keyword>
<dbReference type="PROSITE" id="PS50949">
    <property type="entry name" value="HTH_GNTR"/>
    <property type="match status" value="1"/>
</dbReference>
<keyword evidence="2" id="KW-0805">Transcription regulation</keyword>
<evidence type="ECO:0000313" key="8">
    <source>
        <dbReference type="Proteomes" id="UP000195141"/>
    </source>
</evidence>
<evidence type="ECO:0000256" key="2">
    <source>
        <dbReference type="ARBA" id="ARBA00023015"/>
    </source>
</evidence>
<dbReference type="Proteomes" id="UP000195141">
    <property type="component" value="Chromosome"/>
</dbReference>
<name>A0A242KE05_9ENTE</name>
<dbReference type="InterPro" id="IPR046335">
    <property type="entry name" value="LacI/GalR-like_sensor"/>
</dbReference>
<dbReference type="PANTHER" id="PTHR30146">
    <property type="entry name" value="LACI-RELATED TRANSCRIPTIONAL REPRESSOR"/>
    <property type="match status" value="1"/>
</dbReference>
<evidence type="ECO:0000256" key="1">
    <source>
        <dbReference type="ARBA" id="ARBA00022491"/>
    </source>
</evidence>
<keyword evidence="3" id="KW-0238">DNA-binding</keyword>
<protein>
    <recommendedName>
        <fullName evidence="5">HTH gntR-type domain-containing protein</fullName>
    </recommendedName>
</protein>
<dbReference type="SUPFAM" id="SSF46785">
    <property type="entry name" value="Winged helix' DNA-binding domain"/>
    <property type="match status" value="1"/>
</dbReference>
<feature type="domain" description="HTH gntR-type" evidence="5">
    <location>
        <begin position="2"/>
        <end position="70"/>
    </location>
</feature>
<dbReference type="Pfam" id="PF00392">
    <property type="entry name" value="GntR"/>
    <property type="match status" value="1"/>
</dbReference>
<dbReference type="AlphaFoldDB" id="A0A242KE05"/>
<reference evidence="6" key="1">
    <citation type="submission" date="2017-05" db="EMBL/GenBank/DDBJ databases">
        <title>The Genome Sequence of Enterococcus sp. 9E7_DIV0242.</title>
        <authorList>
            <consortium name="The Broad Institute Genomics Platform"/>
            <consortium name="The Broad Institute Genomic Center for Infectious Diseases"/>
            <person name="Earl A."/>
            <person name="Manson A."/>
            <person name="Schwartman J."/>
            <person name="Gilmore M."/>
            <person name="Abouelleil A."/>
            <person name="Cao P."/>
            <person name="Chapman S."/>
            <person name="Cusick C."/>
            <person name="Shea T."/>
            <person name="Young S."/>
            <person name="Neafsey D."/>
            <person name="Nusbaum C."/>
            <person name="Birren B."/>
        </authorList>
    </citation>
    <scope>NUCLEOTIDE SEQUENCE [LARGE SCALE GENOMIC DNA]</scope>
    <source>
        <strain evidence="6">9E7_DIV0242</strain>
    </source>
</reference>
<evidence type="ECO:0000313" key="6">
    <source>
        <dbReference type="EMBL" id="OTP19401.1"/>
    </source>
</evidence>
<dbReference type="Pfam" id="PF13377">
    <property type="entry name" value="Peripla_BP_3"/>
    <property type="match status" value="1"/>
</dbReference>
<dbReference type="InterPro" id="IPR028082">
    <property type="entry name" value="Peripla_BP_I"/>
</dbReference>
<dbReference type="GO" id="GO:0003700">
    <property type="term" value="F:DNA-binding transcription factor activity"/>
    <property type="evidence" value="ECO:0007669"/>
    <property type="project" value="InterPro"/>
</dbReference>
<dbReference type="SUPFAM" id="SSF53822">
    <property type="entry name" value="Periplasmic binding protein-like I"/>
    <property type="match status" value="1"/>
</dbReference>
<evidence type="ECO:0000313" key="7">
    <source>
        <dbReference type="EMBL" id="WYJ89479.1"/>
    </source>
</evidence>
<dbReference type="EMBL" id="CP147247">
    <property type="protein sequence ID" value="WYJ89479.1"/>
    <property type="molecule type" value="Genomic_DNA"/>
</dbReference>
<dbReference type="CDD" id="cd07377">
    <property type="entry name" value="WHTH_GntR"/>
    <property type="match status" value="1"/>
</dbReference>
<gene>
    <name evidence="7" type="ORF">A5888_001201</name>
    <name evidence="6" type="ORF">A5888_001218</name>
</gene>
<dbReference type="InterPro" id="IPR036390">
    <property type="entry name" value="WH_DNA-bd_sf"/>
</dbReference>